<dbReference type="Proteomes" id="UP000276133">
    <property type="component" value="Unassembled WGS sequence"/>
</dbReference>
<comment type="caution">
    <text evidence="1">The sequence shown here is derived from an EMBL/GenBank/DDBJ whole genome shotgun (WGS) entry which is preliminary data.</text>
</comment>
<dbReference type="EMBL" id="REGN01001958">
    <property type="protein sequence ID" value="RNA31290.1"/>
    <property type="molecule type" value="Genomic_DNA"/>
</dbReference>
<dbReference type="AlphaFoldDB" id="A0A3M7S6T6"/>
<keyword evidence="2" id="KW-1185">Reference proteome</keyword>
<sequence>MSENGNPSIFDKTTNAPSGVQYCTNVYKRALGSEKTLHLLKRINYFIFFGPITVKEFNFLKSKSENLIFLSLEFKSKNLIFYLPNSIQFLTFDLKINRH</sequence>
<proteinExistence type="predicted"/>
<gene>
    <name evidence="1" type="ORF">BpHYR1_033885</name>
</gene>
<organism evidence="1 2">
    <name type="scientific">Brachionus plicatilis</name>
    <name type="common">Marine rotifer</name>
    <name type="synonym">Brachionus muelleri</name>
    <dbReference type="NCBI Taxonomy" id="10195"/>
    <lineage>
        <taxon>Eukaryota</taxon>
        <taxon>Metazoa</taxon>
        <taxon>Spiralia</taxon>
        <taxon>Gnathifera</taxon>
        <taxon>Rotifera</taxon>
        <taxon>Eurotatoria</taxon>
        <taxon>Monogononta</taxon>
        <taxon>Pseudotrocha</taxon>
        <taxon>Ploima</taxon>
        <taxon>Brachionidae</taxon>
        <taxon>Brachionus</taxon>
    </lineage>
</organism>
<reference evidence="1 2" key="1">
    <citation type="journal article" date="2018" name="Sci. Rep.">
        <title>Genomic signatures of local adaptation to the degree of environmental predictability in rotifers.</title>
        <authorList>
            <person name="Franch-Gras L."/>
            <person name="Hahn C."/>
            <person name="Garcia-Roger E.M."/>
            <person name="Carmona M.J."/>
            <person name="Serra M."/>
            <person name="Gomez A."/>
        </authorList>
    </citation>
    <scope>NUCLEOTIDE SEQUENCE [LARGE SCALE GENOMIC DNA]</scope>
    <source>
        <strain evidence="1">HYR1</strain>
    </source>
</reference>
<evidence type="ECO:0000313" key="2">
    <source>
        <dbReference type="Proteomes" id="UP000276133"/>
    </source>
</evidence>
<evidence type="ECO:0000313" key="1">
    <source>
        <dbReference type="EMBL" id="RNA31290.1"/>
    </source>
</evidence>
<accession>A0A3M7S6T6</accession>
<protein>
    <submittedName>
        <fullName evidence="1">Uncharacterized protein</fullName>
    </submittedName>
</protein>
<name>A0A3M7S6T6_BRAPC</name>